<comment type="caution">
    <text evidence="4">The sequence shown here is derived from an EMBL/GenBank/DDBJ whole genome shotgun (WGS) entry which is preliminary data.</text>
</comment>
<dbReference type="PRINTS" id="PR00625">
    <property type="entry name" value="JDOMAIN"/>
</dbReference>
<keyword evidence="5" id="KW-1185">Reference proteome</keyword>
<dbReference type="InterPro" id="IPR036869">
    <property type="entry name" value="J_dom_sf"/>
</dbReference>
<protein>
    <recommendedName>
        <fullName evidence="3">J domain-containing protein</fullName>
    </recommendedName>
</protein>
<dbReference type="OMA" id="GCAYAFT"/>
<dbReference type="PANTHER" id="PTHR45168:SF3">
    <property type="entry name" value="DNAJ HEAT SHOCK PROTEIN FAMILY (HSP40) MEMBER B2"/>
    <property type="match status" value="1"/>
</dbReference>
<evidence type="ECO:0000259" key="3">
    <source>
        <dbReference type="PROSITE" id="PS50076"/>
    </source>
</evidence>
<dbReference type="SMART" id="SM00271">
    <property type="entry name" value="DnaJ"/>
    <property type="match status" value="1"/>
</dbReference>
<organism evidence="4 5">
    <name type="scientific">Haemaphysalis longicornis</name>
    <name type="common">Bush tick</name>
    <dbReference type="NCBI Taxonomy" id="44386"/>
    <lineage>
        <taxon>Eukaryota</taxon>
        <taxon>Metazoa</taxon>
        <taxon>Ecdysozoa</taxon>
        <taxon>Arthropoda</taxon>
        <taxon>Chelicerata</taxon>
        <taxon>Arachnida</taxon>
        <taxon>Acari</taxon>
        <taxon>Parasitiformes</taxon>
        <taxon>Ixodida</taxon>
        <taxon>Ixodoidea</taxon>
        <taxon>Ixodidae</taxon>
        <taxon>Haemaphysalinae</taxon>
        <taxon>Haemaphysalis</taxon>
    </lineage>
</organism>
<feature type="domain" description="J" evidence="3">
    <location>
        <begin position="4"/>
        <end position="70"/>
    </location>
</feature>
<dbReference type="Gene3D" id="1.10.287.110">
    <property type="entry name" value="DnaJ domain"/>
    <property type="match status" value="1"/>
</dbReference>
<feature type="compositionally biased region" description="Low complexity" evidence="2">
    <location>
        <begin position="305"/>
        <end position="314"/>
    </location>
</feature>
<accession>A0A9J6FCP5</accession>
<dbReference type="Pfam" id="PF00226">
    <property type="entry name" value="DnaJ"/>
    <property type="match status" value="1"/>
</dbReference>
<gene>
    <name evidence="4" type="ORF">HPB48_020482</name>
</gene>
<dbReference type="InterPro" id="IPR001623">
    <property type="entry name" value="DnaJ_domain"/>
</dbReference>
<name>A0A9J6FCP5_HAELO</name>
<keyword evidence="1" id="KW-0143">Chaperone</keyword>
<sequence>MDNYYYRVLEVNRDASQEDIQQAYLRLILRLRPDKNPNNRRAAEARYKAVCEAYYVLSNEARRRQYDQFGCQAFGTQPLADTDSCLSAPSGCAYAFTFREPDEVFREFFGAAGHPESDEPGPCRRQRGGTVLASGQPFWQNSFLGDQRPGFLFNADDMAFAAHAPGFMTVAPGFVGTPTQHMSSTWYEGGKRIEVYTLIEDGAKSVVRFEDGVSVPCDISGAPEGAHCTALVARNPSVSVPPVARSAKIGKRQSKLSLNRPPQLPPLGETPTPQQVVEKGVAFKAVASRRNSRKGSKSRSRSRKPTTPSKGTSKSPKKDDQDGAAGSPASPTAAPTQLNQAK</sequence>
<reference evidence="4 5" key="1">
    <citation type="journal article" date="2020" name="Cell">
        <title>Large-Scale Comparative Analyses of Tick Genomes Elucidate Their Genetic Diversity and Vector Capacities.</title>
        <authorList>
            <consortium name="Tick Genome and Microbiome Consortium (TIGMIC)"/>
            <person name="Jia N."/>
            <person name="Wang J."/>
            <person name="Shi W."/>
            <person name="Du L."/>
            <person name="Sun Y."/>
            <person name="Zhan W."/>
            <person name="Jiang J.F."/>
            <person name="Wang Q."/>
            <person name="Zhang B."/>
            <person name="Ji P."/>
            <person name="Bell-Sakyi L."/>
            <person name="Cui X.M."/>
            <person name="Yuan T.T."/>
            <person name="Jiang B.G."/>
            <person name="Yang W.F."/>
            <person name="Lam T.T."/>
            <person name="Chang Q.C."/>
            <person name="Ding S.J."/>
            <person name="Wang X.J."/>
            <person name="Zhu J.G."/>
            <person name="Ruan X.D."/>
            <person name="Zhao L."/>
            <person name="Wei J.T."/>
            <person name="Ye R.Z."/>
            <person name="Que T.C."/>
            <person name="Du C.H."/>
            <person name="Zhou Y.H."/>
            <person name="Cheng J.X."/>
            <person name="Dai P.F."/>
            <person name="Guo W.B."/>
            <person name="Han X.H."/>
            <person name="Huang E.J."/>
            <person name="Li L.F."/>
            <person name="Wei W."/>
            <person name="Gao Y.C."/>
            <person name="Liu J.Z."/>
            <person name="Shao H.Z."/>
            <person name="Wang X."/>
            <person name="Wang C.C."/>
            <person name="Yang T.C."/>
            <person name="Huo Q.B."/>
            <person name="Li W."/>
            <person name="Chen H.Y."/>
            <person name="Chen S.E."/>
            <person name="Zhou L.G."/>
            <person name="Ni X.B."/>
            <person name="Tian J.H."/>
            <person name="Sheng Y."/>
            <person name="Liu T."/>
            <person name="Pan Y.S."/>
            <person name="Xia L.Y."/>
            <person name="Li J."/>
            <person name="Zhao F."/>
            <person name="Cao W.C."/>
        </authorList>
    </citation>
    <scope>NUCLEOTIDE SEQUENCE [LARGE SCALE GENOMIC DNA]</scope>
    <source>
        <strain evidence="4">HaeL-2018</strain>
    </source>
</reference>
<feature type="region of interest" description="Disordered" evidence="2">
    <location>
        <begin position="239"/>
        <end position="342"/>
    </location>
</feature>
<feature type="compositionally biased region" description="Basic residues" evidence="2">
    <location>
        <begin position="290"/>
        <end position="304"/>
    </location>
</feature>
<proteinExistence type="predicted"/>
<dbReference type="CDD" id="cd06257">
    <property type="entry name" value="DnaJ"/>
    <property type="match status" value="1"/>
</dbReference>
<dbReference type="AlphaFoldDB" id="A0A9J6FCP5"/>
<dbReference type="PANTHER" id="PTHR45168">
    <property type="entry name" value="DNAJ HOMOLOG SUBFAMILY B MEMBER 2"/>
    <property type="match status" value="1"/>
</dbReference>
<dbReference type="SUPFAM" id="SSF46565">
    <property type="entry name" value="Chaperone J-domain"/>
    <property type="match status" value="1"/>
</dbReference>
<feature type="compositionally biased region" description="Low complexity" evidence="2">
    <location>
        <begin position="323"/>
        <end position="336"/>
    </location>
</feature>
<dbReference type="InterPro" id="IPR043183">
    <property type="entry name" value="DNJB2/6-like"/>
</dbReference>
<dbReference type="EMBL" id="JABSTR010000001">
    <property type="protein sequence ID" value="KAH9360709.1"/>
    <property type="molecule type" value="Genomic_DNA"/>
</dbReference>
<dbReference type="VEuPathDB" id="VectorBase:HLOH_061654"/>
<dbReference type="GO" id="GO:0051082">
    <property type="term" value="F:unfolded protein binding"/>
    <property type="evidence" value="ECO:0007669"/>
    <property type="project" value="InterPro"/>
</dbReference>
<evidence type="ECO:0000313" key="5">
    <source>
        <dbReference type="Proteomes" id="UP000821853"/>
    </source>
</evidence>
<evidence type="ECO:0000313" key="4">
    <source>
        <dbReference type="EMBL" id="KAH9360709.1"/>
    </source>
</evidence>
<dbReference type="OrthoDB" id="10250354at2759"/>
<dbReference type="PROSITE" id="PS50076">
    <property type="entry name" value="DNAJ_2"/>
    <property type="match status" value="1"/>
</dbReference>
<dbReference type="GO" id="GO:0030544">
    <property type="term" value="F:Hsp70 protein binding"/>
    <property type="evidence" value="ECO:0007669"/>
    <property type="project" value="InterPro"/>
</dbReference>
<evidence type="ECO:0000256" key="1">
    <source>
        <dbReference type="ARBA" id="ARBA00023186"/>
    </source>
</evidence>
<evidence type="ECO:0000256" key="2">
    <source>
        <dbReference type="SAM" id="MobiDB-lite"/>
    </source>
</evidence>
<dbReference type="Proteomes" id="UP000821853">
    <property type="component" value="Chromosome 1"/>
</dbReference>